<dbReference type="AlphaFoldDB" id="A0A0M6ZXI6"/>
<dbReference type="EC" id="2.7.1.45" evidence="5"/>
<name>A0A0M6ZXI6_9HYPH</name>
<dbReference type="STRING" id="388408.LAX5112_00929"/>
<keyword evidence="2 5" id="KW-0808">Transferase</keyword>
<dbReference type="InterPro" id="IPR050306">
    <property type="entry name" value="PfkB_Carbo_kinase"/>
</dbReference>
<dbReference type="InterPro" id="IPR029056">
    <property type="entry name" value="Ribokinase-like"/>
</dbReference>
<accession>A0A0M6ZXI6</accession>
<feature type="domain" description="Carbohydrate kinase PfkB" evidence="4">
    <location>
        <begin position="8"/>
        <end position="295"/>
    </location>
</feature>
<keyword evidence="6" id="KW-1185">Reference proteome</keyword>
<evidence type="ECO:0000313" key="6">
    <source>
        <dbReference type="Proteomes" id="UP000053235"/>
    </source>
</evidence>
<reference evidence="6" key="1">
    <citation type="submission" date="2015-07" db="EMBL/GenBank/DDBJ databases">
        <authorList>
            <person name="Rodrigo-Torres Lidia"/>
            <person name="Arahal R.David."/>
        </authorList>
    </citation>
    <scope>NUCLEOTIDE SEQUENCE [LARGE SCALE GENOMIC DNA]</scope>
    <source>
        <strain evidence="6">CECT 5112</strain>
    </source>
</reference>
<evidence type="ECO:0000259" key="4">
    <source>
        <dbReference type="Pfam" id="PF00294"/>
    </source>
</evidence>
<dbReference type="PROSITE" id="PS00584">
    <property type="entry name" value="PFKB_KINASES_2"/>
    <property type="match status" value="1"/>
</dbReference>
<evidence type="ECO:0000256" key="3">
    <source>
        <dbReference type="ARBA" id="ARBA00022777"/>
    </source>
</evidence>
<dbReference type="EMBL" id="CXWD01000003">
    <property type="protein sequence ID" value="CTQ66264.1"/>
    <property type="molecule type" value="Genomic_DNA"/>
</dbReference>
<proteinExistence type="inferred from homology"/>
<dbReference type="PANTHER" id="PTHR43085">
    <property type="entry name" value="HEXOKINASE FAMILY MEMBER"/>
    <property type="match status" value="1"/>
</dbReference>
<dbReference type="GO" id="GO:0019698">
    <property type="term" value="P:D-galacturonate catabolic process"/>
    <property type="evidence" value="ECO:0007669"/>
    <property type="project" value="TreeGrafter"/>
</dbReference>
<evidence type="ECO:0000313" key="5">
    <source>
        <dbReference type="EMBL" id="CTQ66264.1"/>
    </source>
</evidence>
<dbReference type="GO" id="GO:0008673">
    <property type="term" value="F:2-dehydro-3-deoxygluconokinase activity"/>
    <property type="evidence" value="ECO:0007669"/>
    <property type="project" value="UniProtKB-EC"/>
</dbReference>
<keyword evidence="3 5" id="KW-0418">Kinase</keyword>
<comment type="similarity">
    <text evidence="1">Belongs to the carbohydrate kinase PfkB family.</text>
</comment>
<dbReference type="InterPro" id="IPR011611">
    <property type="entry name" value="PfkB_dom"/>
</dbReference>
<dbReference type="Pfam" id="PF00294">
    <property type="entry name" value="PfkB"/>
    <property type="match status" value="1"/>
</dbReference>
<sequence length="304" mass="32376">MPSTFLAIGECMVEMAPTGGGTFAKGFAGDTLNTAWYVRKSLSQDWAVSYLTAVGNDQISEEMIAFLDGAGLATDHVQRMTDRTIGLYMIQLKDGERSFAYWRSQSAARCLANDAAALSAAMDAAGLIYFSGITLAILSPEGRQTFLSSLAAARRKGAKAAFDPNLRPRLWEDAQTMRDCVTEAAGLCDFLMPSFEDEEAHFSDASPSESADRYLKAGAAMIVVKNGPQEVIVATENDRRSFRPEPVRSVVDTTAAGDSFNAAFLAEYIVSGDVDASVAAGARLAGTVIQHRGALVDLSSGLVA</sequence>
<evidence type="ECO:0000256" key="2">
    <source>
        <dbReference type="ARBA" id="ARBA00022679"/>
    </source>
</evidence>
<dbReference type="RefSeq" id="WP_208981150.1">
    <property type="nucleotide sequence ID" value="NZ_CXWD01000003.1"/>
</dbReference>
<dbReference type="GO" id="GO:0006974">
    <property type="term" value="P:DNA damage response"/>
    <property type="evidence" value="ECO:0007669"/>
    <property type="project" value="TreeGrafter"/>
</dbReference>
<gene>
    <name evidence="5" type="primary">kdgK_2</name>
    <name evidence="5" type="ORF">LAX5112_00929</name>
</gene>
<organism evidence="5 6">
    <name type="scientific">Roseibium alexandrii</name>
    <dbReference type="NCBI Taxonomy" id="388408"/>
    <lineage>
        <taxon>Bacteria</taxon>
        <taxon>Pseudomonadati</taxon>
        <taxon>Pseudomonadota</taxon>
        <taxon>Alphaproteobacteria</taxon>
        <taxon>Hyphomicrobiales</taxon>
        <taxon>Stappiaceae</taxon>
        <taxon>Roseibium</taxon>
    </lineage>
</organism>
<dbReference type="GO" id="GO:0042840">
    <property type="term" value="P:D-glucuronate catabolic process"/>
    <property type="evidence" value="ECO:0007669"/>
    <property type="project" value="TreeGrafter"/>
</dbReference>
<evidence type="ECO:0000256" key="1">
    <source>
        <dbReference type="ARBA" id="ARBA00010688"/>
    </source>
</evidence>
<dbReference type="Gene3D" id="3.40.1190.20">
    <property type="match status" value="1"/>
</dbReference>
<dbReference type="SUPFAM" id="SSF53613">
    <property type="entry name" value="Ribokinase-like"/>
    <property type="match status" value="1"/>
</dbReference>
<dbReference type="GO" id="GO:0005829">
    <property type="term" value="C:cytosol"/>
    <property type="evidence" value="ECO:0007669"/>
    <property type="project" value="TreeGrafter"/>
</dbReference>
<dbReference type="InterPro" id="IPR002173">
    <property type="entry name" value="Carboh/pur_kinase_PfkB_CS"/>
</dbReference>
<dbReference type="CDD" id="cd01166">
    <property type="entry name" value="KdgK"/>
    <property type="match status" value="1"/>
</dbReference>
<dbReference type="Proteomes" id="UP000053235">
    <property type="component" value="Unassembled WGS sequence"/>
</dbReference>
<protein>
    <submittedName>
        <fullName evidence="5">2-dehydro-3-deoxygluconokinase</fullName>
        <ecNumber evidence="5">2.7.1.45</ecNumber>
    </submittedName>
</protein>
<dbReference type="PANTHER" id="PTHR43085:SF15">
    <property type="entry name" value="2-DEHYDRO-3-DEOXYGLUCONOKINASE"/>
    <property type="match status" value="1"/>
</dbReference>